<organism evidence="1 2">
    <name type="scientific">Enterovibrio gelatinilyticus</name>
    <dbReference type="NCBI Taxonomy" id="2899819"/>
    <lineage>
        <taxon>Bacteria</taxon>
        <taxon>Pseudomonadati</taxon>
        <taxon>Pseudomonadota</taxon>
        <taxon>Gammaproteobacteria</taxon>
        <taxon>Vibrionales</taxon>
        <taxon>Vibrionaceae</taxon>
        <taxon>Enterovibrio</taxon>
    </lineage>
</organism>
<dbReference type="RefSeq" id="WP_274166089.1">
    <property type="nucleotide sequence ID" value="NZ_JAJUBC010000027.1"/>
</dbReference>
<dbReference type="Proteomes" id="UP001149400">
    <property type="component" value="Unassembled WGS sequence"/>
</dbReference>
<dbReference type="NCBIfam" id="NF033429">
    <property type="entry name" value="ImuA_translesion"/>
    <property type="match status" value="1"/>
</dbReference>
<comment type="caution">
    <text evidence="1">The sequence shown here is derived from an EMBL/GenBank/DDBJ whole genome shotgun (WGS) entry which is preliminary data.</text>
</comment>
<dbReference type="InterPro" id="IPR047610">
    <property type="entry name" value="ImuA_translesion"/>
</dbReference>
<dbReference type="SUPFAM" id="SSF52540">
    <property type="entry name" value="P-loop containing nucleoside triphosphate hydrolases"/>
    <property type="match status" value="1"/>
</dbReference>
<keyword evidence="2" id="KW-1185">Reference proteome</keyword>
<evidence type="ECO:0000313" key="2">
    <source>
        <dbReference type="Proteomes" id="UP001149400"/>
    </source>
</evidence>
<dbReference type="Gene3D" id="3.40.50.300">
    <property type="entry name" value="P-loop containing nucleotide triphosphate hydrolases"/>
    <property type="match status" value="1"/>
</dbReference>
<dbReference type="InterPro" id="IPR027417">
    <property type="entry name" value="P-loop_NTPase"/>
</dbReference>
<dbReference type="EMBL" id="JAJUBC010000027">
    <property type="protein sequence ID" value="MDD1795284.1"/>
    <property type="molecule type" value="Genomic_DNA"/>
</dbReference>
<protein>
    <submittedName>
        <fullName evidence="1">Translesion DNA synthesis-associated protein ImuA</fullName>
    </submittedName>
</protein>
<accession>A0ABT5R5M5</accession>
<dbReference type="PIRSF" id="PIRSF037290">
    <property type="entry name" value="UCP037290"/>
    <property type="match status" value="1"/>
</dbReference>
<sequence length="231" mass="25531">MLDDILALHSGIWTANRLYQPQTQYLSSGHEIIDEKLEGGWPKSGVVELQLPCFGIGELRLVLPSIASALKHSELVVFAAPPGELNPIALCQADLDLNKVIILHSTLPSTLWCIEQAIKSGCCRTAVLWGKSLSVTQARRLQLAATENDCLLFMFTYQASSQGLPVSCRLAMTPSEEGLNVRVVKRRGLPIPPFHLSLPPIFHVYQRHLLNKGQENIHVLPSSNNVVPLFR</sequence>
<reference evidence="1" key="1">
    <citation type="submission" date="2021-12" db="EMBL/GenBank/DDBJ databases">
        <title>Enterovibrio ZSDZ35 sp. nov. and Enterovibrio ZSDZ42 sp. nov., isolated from coastal seawater in Qingdao.</title>
        <authorList>
            <person name="Zhang P."/>
        </authorList>
    </citation>
    <scope>NUCLEOTIDE SEQUENCE</scope>
    <source>
        <strain evidence="1">ZSDZ42</strain>
    </source>
</reference>
<proteinExistence type="predicted"/>
<dbReference type="InterPro" id="IPR017166">
    <property type="entry name" value="UCP037290"/>
</dbReference>
<gene>
    <name evidence="1" type="primary">imuA</name>
    <name evidence="1" type="ORF">LRP50_19315</name>
</gene>
<evidence type="ECO:0000313" key="1">
    <source>
        <dbReference type="EMBL" id="MDD1795284.1"/>
    </source>
</evidence>
<name>A0ABT5R5M5_9GAMM</name>